<dbReference type="InterPro" id="IPR006128">
    <property type="entry name" value="Lipoprotein_PsaA-like"/>
</dbReference>
<dbReference type="STRING" id="84588.SYNW0971"/>
<comment type="subcellular location">
    <subcellularLocation>
        <location evidence="1">Cell envelope</location>
    </subcellularLocation>
</comment>
<proteinExistence type="inferred from homology"/>
<dbReference type="CDD" id="cd01145">
    <property type="entry name" value="TroA_c"/>
    <property type="match status" value="1"/>
</dbReference>
<evidence type="ECO:0000256" key="3">
    <source>
        <dbReference type="ARBA" id="ARBA00022723"/>
    </source>
</evidence>
<dbReference type="eggNOG" id="COG0803">
    <property type="taxonomic scope" value="Bacteria"/>
</dbReference>
<evidence type="ECO:0000256" key="4">
    <source>
        <dbReference type="ARBA" id="ARBA00022729"/>
    </source>
</evidence>
<dbReference type="Gene3D" id="3.40.50.1980">
    <property type="entry name" value="Nitrogenase molybdenum iron protein domain"/>
    <property type="match status" value="2"/>
</dbReference>
<dbReference type="SUPFAM" id="SSF53807">
    <property type="entry name" value="Helical backbone' metal receptor"/>
    <property type="match status" value="1"/>
</dbReference>
<dbReference type="HOGENOM" id="CLU_016838_1_1_3"/>
<dbReference type="GO" id="GO:0046872">
    <property type="term" value="F:metal ion binding"/>
    <property type="evidence" value="ECO:0007669"/>
    <property type="project" value="UniProtKB-KW"/>
</dbReference>
<organism evidence="6 7">
    <name type="scientific">Parasynechococcus marenigrum (strain WH8102)</name>
    <dbReference type="NCBI Taxonomy" id="84588"/>
    <lineage>
        <taxon>Bacteria</taxon>
        <taxon>Bacillati</taxon>
        <taxon>Cyanobacteriota</taxon>
        <taxon>Cyanophyceae</taxon>
        <taxon>Synechococcales</taxon>
        <taxon>Prochlorococcaceae</taxon>
        <taxon>Parasynechococcus</taxon>
        <taxon>Parasynechococcus marenigrum</taxon>
    </lineage>
</organism>
<dbReference type="GO" id="GO:0030001">
    <property type="term" value="P:metal ion transport"/>
    <property type="evidence" value="ECO:0007669"/>
    <property type="project" value="InterPro"/>
</dbReference>
<dbReference type="PANTHER" id="PTHR42953:SF1">
    <property type="entry name" value="METAL-BINDING PROTEIN HI_0362-RELATED"/>
    <property type="match status" value="1"/>
</dbReference>
<dbReference type="InterPro" id="IPR006127">
    <property type="entry name" value="ZnuA-like"/>
</dbReference>
<accession>Q7U7L0</accession>
<dbReference type="InterPro" id="IPR050492">
    <property type="entry name" value="Bact_metal-bind_prot9"/>
</dbReference>
<evidence type="ECO:0000256" key="1">
    <source>
        <dbReference type="ARBA" id="ARBA00004196"/>
    </source>
</evidence>
<reference evidence="6 7" key="1">
    <citation type="journal article" date="2003" name="Nature">
        <title>The genome of a motile marine Synechococcus.</title>
        <authorList>
            <person name="Palenik B."/>
            <person name="Brahamsha B."/>
            <person name="Larimer F."/>
            <person name="Land M."/>
            <person name="Hauser L."/>
            <person name="Chain P."/>
            <person name="Lamerdin J."/>
            <person name="Regala W."/>
            <person name="Allen E.A."/>
            <person name="McCarren J."/>
            <person name="Paulsen I."/>
            <person name="Dufresne A."/>
            <person name="Partensky F."/>
            <person name="Webb E."/>
            <person name="Waterbury J."/>
        </authorList>
    </citation>
    <scope>NUCLEOTIDE SEQUENCE [LARGE SCALE GENOMIC DNA]</scope>
    <source>
        <strain evidence="6 7">WH8102</strain>
    </source>
</reference>
<dbReference type="AlphaFoldDB" id="Q7U7L0"/>
<evidence type="ECO:0000313" key="6">
    <source>
        <dbReference type="EMBL" id="CAE07486.1"/>
    </source>
</evidence>
<gene>
    <name evidence="6" type="ordered locus">SYNW0971</name>
</gene>
<dbReference type="KEGG" id="syw:SYNW0971"/>
<keyword evidence="7" id="KW-1185">Reference proteome</keyword>
<evidence type="ECO:0000256" key="2">
    <source>
        <dbReference type="ARBA" id="ARBA00022448"/>
    </source>
</evidence>
<evidence type="ECO:0000256" key="5">
    <source>
        <dbReference type="RuleBase" id="RU003512"/>
    </source>
</evidence>
<dbReference type="PRINTS" id="PR00690">
    <property type="entry name" value="ADHESNFAMILY"/>
</dbReference>
<sequence length="329" mass="34220">MRSRLGCANPLNCKNDNHSHASVMARPALLVKGLAVALGVVSGCSVAAQAAQPSVVAVDGTLCDITRTVVGAAAKVTCLIPPGGDPHGYRLKPSDRQAIATSAAVVHIGFGLTPAANEITSPGSVVAVGEQALPNYKGDDPHVWHDPANSAAMLSALSTALIPVLPASETEAFKERATAAIAVFNDLGRWGAIQFETLSQPQRVIVTDHKTYSHLADRYGVDEIAMLDSYTTGGVLRPSSLRRISKEIQSSGAKVIFTPSIPPNKTLRRISKSTGLPIAPTPLFGEGTAAGETAISTAAINICTMVQGQGGTCDKASAEALNDRWQAIR</sequence>
<keyword evidence="3" id="KW-0479">Metal-binding</keyword>
<name>Q7U7L0_PARMW</name>
<keyword evidence="2 5" id="KW-0813">Transport</keyword>
<dbReference type="EMBL" id="BX569691">
    <property type="protein sequence ID" value="CAE07486.1"/>
    <property type="molecule type" value="Genomic_DNA"/>
</dbReference>
<dbReference type="GO" id="GO:0007155">
    <property type="term" value="P:cell adhesion"/>
    <property type="evidence" value="ECO:0007669"/>
    <property type="project" value="InterPro"/>
</dbReference>
<dbReference type="GO" id="GO:0030313">
    <property type="term" value="C:cell envelope"/>
    <property type="evidence" value="ECO:0007669"/>
    <property type="project" value="UniProtKB-SubCell"/>
</dbReference>
<evidence type="ECO:0000313" key="7">
    <source>
        <dbReference type="Proteomes" id="UP000001422"/>
    </source>
</evidence>
<protein>
    <submittedName>
        <fullName evidence="6">ABC transporter, substrate binding protein, possibly Mn</fullName>
    </submittedName>
</protein>
<comment type="similarity">
    <text evidence="5">Belongs to the bacterial solute-binding protein 9 family.</text>
</comment>
<keyword evidence="4" id="KW-0732">Signal</keyword>
<dbReference type="PANTHER" id="PTHR42953">
    <property type="entry name" value="HIGH-AFFINITY ZINC UPTAKE SYSTEM PROTEIN ZNUA-RELATED"/>
    <property type="match status" value="1"/>
</dbReference>
<dbReference type="Pfam" id="PF01297">
    <property type="entry name" value="ZnuA"/>
    <property type="match status" value="1"/>
</dbReference>
<dbReference type="Proteomes" id="UP000001422">
    <property type="component" value="Chromosome"/>
</dbReference>